<accession>A0AAP9WIL9</accession>
<dbReference type="RefSeq" id="WP_061226149.1">
    <property type="nucleotide sequence ID" value="NZ_CP043889.1"/>
</dbReference>
<dbReference type="AlphaFoldDB" id="A0AAP9WIL9"/>
<evidence type="ECO:0000313" key="1">
    <source>
        <dbReference type="EMBL" id="QOI45134.1"/>
    </source>
</evidence>
<dbReference type="EMBL" id="CP043889">
    <property type="protein sequence ID" value="QOI45134.1"/>
    <property type="molecule type" value="Genomic_DNA"/>
</dbReference>
<sequence>MSDVKTSLSEQYYIKHILHTFKSEKSVLIEIMYYYPIGPQVSFEASGWGHGQPLVKGIFYRDKIGEMTKYKEITLLTPTERRELSYKIYEEVDKVLELVE</sequence>
<proteinExistence type="predicted"/>
<reference evidence="1" key="1">
    <citation type="submission" date="2019-09" db="EMBL/GenBank/DDBJ databases">
        <title>Comparative Genomics of Leptospira interrogans Reveals Genome Plasticity - A Common Adaptive Strategy for Survival in Various Hosts.</title>
        <authorList>
            <person name="Ramli S.R."/>
            <person name="Bunk B."/>
            <person name="Goris M."/>
            <person name="Bhuju S."/>
            <person name="Jarek M."/>
            <person name="Sproer C."/>
            <person name="Mustakim S."/>
            <person name="Strommenger B."/>
            <person name="Pessler F."/>
        </authorList>
    </citation>
    <scope>NUCLEOTIDE SEQUENCE</scope>
    <source>
        <strain evidence="1">782</strain>
        <plasmid evidence="1">p5</plasmid>
    </source>
</reference>
<gene>
    <name evidence="1" type="ORF">Lepto782_23440</name>
</gene>
<keyword evidence="1" id="KW-0614">Plasmid</keyword>
<organism evidence="1 2">
    <name type="scientific">Leptospira interrogans serovar Canicola</name>
    <dbReference type="NCBI Taxonomy" id="211880"/>
    <lineage>
        <taxon>Bacteria</taxon>
        <taxon>Pseudomonadati</taxon>
        <taxon>Spirochaetota</taxon>
        <taxon>Spirochaetia</taxon>
        <taxon>Leptospirales</taxon>
        <taxon>Leptospiraceae</taxon>
        <taxon>Leptospira</taxon>
    </lineage>
</organism>
<protein>
    <submittedName>
        <fullName evidence="1">Uncharacterized protein</fullName>
    </submittedName>
</protein>
<name>A0AAP9WIL9_LEPIR</name>
<evidence type="ECO:0000313" key="2">
    <source>
        <dbReference type="Proteomes" id="UP000663124"/>
    </source>
</evidence>
<geneLocation type="plasmid" evidence="1 2">
    <name>p5</name>
</geneLocation>
<dbReference type="Proteomes" id="UP000663124">
    <property type="component" value="Plasmid p5"/>
</dbReference>